<dbReference type="EMBL" id="VUJU01006796">
    <property type="protein sequence ID" value="KAF0747571.1"/>
    <property type="molecule type" value="Genomic_DNA"/>
</dbReference>
<comment type="caution">
    <text evidence="1">The sequence shown here is derived from an EMBL/GenBank/DDBJ whole genome shotgun (WGS) entry which is preliminary data.</text>
</comment>
<proteinExistence type="predicted"/>
<dbReference type="AlphaFoldDB" id="A0A6G0Y1Y5"/>
<organism evidence="1 2">
    <name type="scientific">Aphis craccivora</name>
    <name type="common">Cowpea aphid</name>
    <dbReference type="NCBI Taxonomy" id="307492"/>
    <lineage>
        <taxon>Eukaryota</taxon>
        <taxon>Metazoa</taxon>
        <taxon>Ecdysozoa</taxon>
        <taxon>Arthropoda</taxon>
        <taxon>Hexapoda</taxon>
        <taxon>Insecta</taxon>
        <taxon>Pterygota</taxon>
        <taxon>Neoptera</taxon>
        <taxon>Paraneoptera</taxon>
        <taxon>Hemiptera</taxon>
        <taxon>Sternorrhyncha</taxon>
        <taxon>Aphidomorpha</taxon>
        <taxon>Aphidoidea</taxon>
        <taxon>Aphididae</taxon>
        <taxon>Aphidini</taxon>
        <taxon>Aphis</taxon>
        <taxon>Aphis</taxon>
    </lineage>
</organism>
<name>A0A6G0Y1Y5_APHCR</name>
<gene>
    <name evidence="1" type="ORF">FWK35_00016360</name>
</gene>
<accession>A0A6G0Y1Y5</accession>
<sequence>MFILKDEILWKLVISLKEYCNKEEERLISLFKWKSDDISSAISIRSISPKAYRFLRDEKKFPLPGLSTLRMSAAKFLVEPGILSSVICSMIAKVFNEKLTIISFDETYMSNRICYDKKNEQMLGPHHGIYRGNSTGLYIVSAKMCLIDNPTTRARCSLLPLVPSISLIITINNLQSYNNQVVVANLCNNGVMFYCKLSTFVCKMEEYLPKREHELMKNSDVCSKDFEPSQIIREWTSGHIELIKKVEPKKP</sequence>
<evidence type="ECO:0000313" key="2">
    <source>
        <dbReference type="Proteomes" id="UP000478052"/>
    </source>
</evidence>
<reference evidence="1 2" key="1">
    <citation type="submission" date="2019-08" db="EMBL/GenBank/DDBJ databases">
        <title>Whole genome of Aphis craccivora.</title>
        <authorList>
            <person name="Voronova N.V."/>
            <person name="Shulinski R.S."/>
            <person name="Bandarenka Y.V."/>
            <person name="Zhorov D.G."/>
            <person name="Warner D."/>
        </authorList>
    </citation>
    <scope>NUCLEOTIDE SEQUENCE [LARGE SCALE GENOMIC DNA]</scope>
    <source>
        <strain evidence="1">180601</strain>
        <tissue evidence="1">Whole Body</tissue>
    </source>
</reference>
<evidence type="ECO:0000313" key="1">
    <source>
        <dbReference type="EMBL" id="KAF0747571.1"/>
    </source>
</evidence>
<protein>
    <recommendedName>
        <fullName evidence="3">THAP-type domain-containing protein</fullName>
    </recommendedName>
</protein>
<evidence type="ECO:0008006" key="3">
    <source>
        <dbReference type="Google" id="ProtNLM"/>
    </source>
</evidence>
<dbReference type="Proteomes" id="UP000478052">
    <property type="component" value="Unassembled WGS sequence"/>
</dbReference>
<keyword evidence="2" id="KW-1185">Reference proteome</keyword>